<reference evidence="1 2" key="1">
    <citation type="submission" date="2018-11" db="EMBL/GenBank/DDBJ databases">
        <authorList>
            <person name="Na S.W."/>
            <person name="Baik M."/>
        </authorList>
    </citation>
    <scope>NUCLEOTIDE SEQUENCE [LARGE SCALE GENOMIC DNA]</scope>
    <source>
        <strain evidence="1 2">E39</strain>
    </source>
</reference>
<organism evidence="1 2">
    <name type="scientific">Pseudoprevotella muciniphila</name>
    <dbReference type="NCBI Taxonomy" id="2133944"/>
    <lineage>
        <taxon>Bacteria</taxon>
        <taxon>Pseudomonadati</taxon>
        <taxon>Bacteroidota</taxon>
        <taxon>Bacteroidia</taxon>
        <taxon>Bacteroidales</taxon>
        <taxon>Prevotellaceae</taxon>
        <taxon>Pseudoprevotella</taxon>
    </lineage>
</organism>
<sequence>MQPNYNITESNLDALWRNVKEYRQSINFKAVMDACIRFRHLAPYNAMLVETQRPGAKYVLSEKEWRRKYDRGIKPNARPVIVLVPFGPVDFLFEINDTYPLKSTLFWKTDEDILEELAAPYKTKHDVSGQQLLHLMDQLCFHGIAIESFVAGASFAAKIELLQTNSHVIRIPYGRDCCIEWQAEYLLSVNSKAKRGETFGSICHELGHLYCQHLLYPRGWKPWKVRILPHAAKEFEAESISWLICELLGIGNPSEQYLCNYLNKNNEIPTDVSIEHILSATKDIWNMCMLNNRINYRDGLLFKHNEQFKEAIKQAKD</sequence>
<evidence type="ECO:0008006" key="3">
    <source>
        <dbReference type="Google" id="ProtNLM"/>
    </source>
</evidence>
<gene>
    <name evidence="1" type="ORF">C7Y71_011300</name>
</gene>
<evidence type="ECO:0000313" key="2">
    <source>
        <dbReference type="Proteomes" id="UP000249375"/>
    </source>
</evidence>
<dbReference type="RefSeq" id="WP_111898780.1">
    <property type="nucleotide sequence ID" value="NZ_CP033459.1"/>
</dbReference>
<evidence type="ECO:0000313" key="1">
    <source>
        <dbReference type="EMBL" id="QFQ13543.1"/>
    </source>
</evidence>
<dbReference type="EMBL" id="CP033459">
    <property type="protein sequence ID" value="QFQ13543.1"/>
    <property type="molecule type" value="Genomic_DNA"/>
</dbReference>
<proteinExistence type="predicted"/>
<dbReference type="Proteomes" id="UP000249375">
    <property type="component" value="Chromosome"/>
</dbReference>
<dbReference type="AlphaFoldDB" id="A0A5P8E9E7"/>
<dbReference type="KEGG" id="alq:C7Y71_011300"/>
<name>A0A5P8E9E7_9BACT</name>
<protein>
    <recommendedName>
        <fullName evidence="3">ImmA/IrrE family metallo-endopeptidase</fullName>
    </recommendedName>
</protein>
<keyword evidence="2" id="KW-1185">Reference proteome</keyword>
<accession>A0A5P8E9E7</accession>